<dbReference type="Proteomes" id="UP000244527">
    <property type="component" value="Chromosome"/>
</dbReference>
<feature type="transmembrane region" description="Helical" evidence="9">
    <location>
        <begin position="483"/>
        <end position="506"/>
    </location>
</feature>
<dbReference type="PANTHER" id="PTHR32309">
    <property type="entry name" value="TYROSINE-PROTEIN KINASE"/>
    <property type="match status" value="1"/>
</dbReference>
<evidence type="ECO:0000256" key="8">
    <source>
        <dbReference type="ARBA" id="ARBA00051245"/>
    </source>
</evidence>
<comment type="catalytic activity">
    <reaction evidence="8">
        <text>L-tyrosyl-[protein] + ATP = O-phospho-L-tyrosyl-[protein] + ADP + H(+)</text>
        <dbReference type="Rhea" id="RHEA:10596"/>
        <dbReference type="Rhea" id="RHEA-COMP:10136"/>
        <dbReference type="Rhea" id="RHEA-COMP:20101"/>
        <dbReference type="ChEBI" id="CHEBI:15378"/>
        <dbReference type="ChEBI" id="CHEBI:30616"/>
        <dbReference type="ChEBI" id="CHEBI:46858"/>
        <dbReference type="ChEBI" id="CHEBI:61978"/>
        <dbReference type="ChEBI" id="CHEBI:456216"/>
        <dbReference type="EC" id="2.7.10.2"/>
    </reaction>
</comment>
<organism evidence="12 13">
    <name type="scientific">Flavobacterium faecale</name>
    <dbReference type="NCBI Taxonomy" id="1355330"/>
    <lineage>
        <taxon>Bacteria</taxon>
        <taxon>Pseudomonadati</taxon>
        <taxon>Bacteroidota</taxon>
        <taxon>Flavobacteriia</taxon>
        <taxon>Flavobacteriales</taxon>
        <taxon>Flavobacteriaceae</taxon>
        <taxon>Flavobacterium</taxon>
    </lineage>
</organism>
<feature type="domain" description="Tyrosine-protein kinase G-rich" evidence="11">
    <location>
        <begin position="431"/>
        <end position="502"/>
    </location>
</feature>
<name>A0A2S1LHB9_9FLAO</name>
<sequence length="789" mass="89530">MDNTFEEQFDLKKEIFSYLSYWKYFLLSAIFTLFVAYFYLHYTSPVYAIESKIKILEESNKGLKLPSELLGMMASRSGINLDNEIETMKSRRLFAPVVSQLNLMTSYSTTGRFRDTQLWNSPISVVALVADDVLFSSINLSITLKKDGYSIKQENKRDFYVKGTHVKTKINNVEISIEPNLNSKATLDSREIKVKIVTFRSALESLIGKIAIGNVGKDSDILSIKVQDVNTDRGIAIIDKIVEVFNQDGINDRRLVNKKTVEFIDDRFKNLKFELDSIESHKRDFKKANDISYIEADAAIDISRKSKSDENLFRIETQIQLSKILKDALNSAKYSVLPANIGLDNEIINSIVNEYNTLVIQRERLIKTAGNDNPVLNGLDAQIIVLKNSINESVVTYNKQLKVSLSQQQFDFSKSSEIVFQIPSNEKTLRSIDRQQQIKENLYLLLLQKREESAIAYAVTAPSIKIIEYANASLGPIAPKRNITLLVALFLGLGLPFGIIFIYNLLDTKVKDAKDLFFRKSQIPVVAEIPFFKDFKLFKDKNDRSVHAESFRILSSNVNFSLPSKDNNVGQVILVTSSIMSEGKTFIATNLSLAFASYNKKVLLVGADLRKPKLHISLDMANVDKGLSTYLHNKNVSWKEVVVDRNPYNENLDVIFSGSIPPNPSNIISNGRFEEFINEAKKEYDYIIVDTAPTIYVNDTFLITGSADLTLYVTMQNYTEKQLIAYAATLSESAKIKNMVFILNGIQEKGGYSYNYGYGYGYNNEIESSRNFFKNPFLFIKSYLHNNRS</sequence>
<keyword evidence="9" id="KW-0812">Transmembrane</keyword>
<dbReference type="InterPro" id="IPR032807">
    <property type="entry name" value="GNVR"/>
</dbReference>
<evidence type="ECO:0000313" key="13">
    <source>
        <dbReference type="Proteomes" id="UP000244527"/>
    </source>
</evidence>
<evidence type="ECO:0000256" key="1">
    <source>
        <dbReference type="ARBA" id="ARBA00007316"/>
    </source>
</evidence>
<keyword evidence="9" id="KW-1133">Transmembrane helix</keyword>
<dbReference type="EMBL" id="CP020918">
    <property type="protein sequence ID" value="AWG23031.1"/>
    <property type="molecule type" value="Genomic_DNA"/>
</dbReference>
<dbReference type="PANTHER" id="PTHR32309:SF13">
    <property type="entry name" value="FERRIC ENTEROBACTIN TRANSPORT PROTEIN FEPE"/>
    <property type="match status" value="1"/>
</dbReference>
<dbReference type="KEGG" id="ffa:FFWV33_16610"/>
<evidence type="ECO:0000313" key="12">
    <source>
        <dbReference type="EMBL" id="AWG23031.1"/>
    </source>
</evidence>
<accession>A0A2S1LHB9</accession>
<dbReference type="EC" id="2.7.10.2" evidence="2"/>
<dbReference type="GO" id="GO:0005524">
    <property type="term" value="F:ATP binding"/>
    <property type="evidence" value="ECO:0007669"/>
    <property type="project" value="UniProtKB-KW"/>
</dbReference>
<evidence type="ECO:0000256" key="7">
    <source>
        <dbReference type="ARBA" id="ARBA00023137"/>
    </source>
</evidence>
<dbReference type="AlphaFoldDB" id="A0A2S1LHB9"/>
<evidence type="ECO:0000256" key="4">
    <source>
        <dbReference type="ARBA" id="ARBA00022741"/>
    </source>
</evidence>
<evidence type="ECO:0000259" key="10">
    <source>
        <dbReference type="Pfam" id="PF13614"/>
    </source>
</evidence>
<dbReference type="InterPro" id="IPR005702">
    <property type="entry name" value="Wzc-like_C"/>
</dbReference>
<dbReference type="GO" id="GO:0005886">
    <property type="term" value="C:plasma membrane"/>
    <property type="evidence" value="ECO:0007669"/>
    <property type="project" value="TreeGrafter"/>
</dbReference>
<keyword evidence="3" id="KW-0808">Transferase</keyword>
<evidence type="ECO:0000256" key="9">
    <source>
        <dbReference type="SAM" id="Phobius"/>
    </source>
</evidence>
<dbReference type="Pfam" id="PF13807">
    <property type="entry name" value="GNVR"/>
    <property type="match status" value="1"/>
</dbReference>
<dbReference type="InterPro" id="IPR027417">
    <property type="entry name" value="P-loop_NTPase"/>
</dbReference>
<proteinExistence type="inferred from homology"/>
<reference evidence="12 13" key="1">
    <citation type="submission" date="2017-04" db="EMBL/GenBank/DDBJ databases">
        <title>Compelte genome sequence of WV33.</title>
        <authorList>
            <person name="Lee P.C."/>
        </authorList>
    </citation>
    <scope>NUCLEOTIDE SEQUENCE [LARGE SCALE GENOMIC DNA]</scope>
    <source>
        <strain evidence="12 13">WV33</strain>
    </source>
</reference>
<keyword evidence="7" id="KW-0829">Tyrosine-protein kinase</keyword>
<dbReference type="SUPFAM" id="SSF52540">
    <property type="entry name" value="P-loop containing nucleoside triphosphate hydrolases"/>
    <property type="match status" value="1"/>
</dbReference>
<evidence type="ECO:0000256" key="5">
    <source>
        <dbReference type="ARBA" id="ARBA00022777"/>
    </source>
</evidence>
<keyword evidence="6" id="KW-0067">ATP-binding</keyword>
<feature type="transmembrane region" description="Helical" evidence="9">
    <location>
        <begin position="21"/>
        <end position="40"/>
    </location>
</feature>
<dbReference type="OrthoDB" id="9794577at2"/>
<keyword evidence="5" id="KW-0418">Kinase</keyword>
<keyword evidence="9" id="KW-0472">Membrane</keyword>
<feature type="domain" description="AAA" evidence="10">
    <location>
        <begin position="583"/>
        <end position="722"/>
    </location>
</feature>
<dbReference type="Pfam" id="PF13614">
    <property type="entry name" value="AAA_31"/>
    <property type="match status" value="1"/>
</dbReference>
<evidence type="ECO:0000256" key="2">
    <source>
        <dbReference type="ARBA" id="ARBA00011903"/>
    </source>
</evidence>
<keyword evidence="13" id="KW-1185">Reference proteome</keyword>
<dbReference type="CDD" id="cd05387">
    <property type="entry name" value="BY-kinase"/>
    <property type="match status" value="1"/>
</dbReference>
<dbReference type="Gene3D" id="3.40.50.300">
    <property type="entry name" value="P-loop containing nucleotide triphosphate hydrolases"/>
    <property type="match status" value="1"/>
</dbReference>
<evidence type="ECO:0000259" key="11">
    <source>
        <dbReference type="Pfam" id="PF13807"/>
    </source>
</evidence>
<comment type="similarity">
    <text evidence="1">Belongs to the CpsD/CapB family.</text>
</comment>
<gene>
    <name evidence="12" type="ORF">FFWV33_16610</name>
</gene>
<evidence type="ECO:0000256" key="6">
    <source>
        <dbReference type="ARBA" id="ARBA00022840"/>
    </source>
</evidence>
<protein>
    <recommendedName>
        <fullName evidence="2">non-specific protein-tyrosine kinase</fullName>
        <ecNumber evidence="2">2.7.10.2</ecNumber>
    </recommendedName>
</protein>
<keyword evidence="4" id="KW-0547">Nucleotide-binding</keyword>
<dbReference type="GO" id="GO:0004715">
    <property type="term" value="F:non-membrane spanning protein tyrosine kinase activity"/>
    <property type="evidence" value="ECO:0007669"/>
    <property type="project" value="UniProtKB-EC"/>
</dbReference>
<dbReference type="RefSeq" id="WP_108741935.1">
    <property type="nucleotide sequence ID" value="NZ_CP020918.1"/>
</dbReference>
<evidence type="ECO:0000256" key="3">
    <source>
        <dbReference type="ARBA" id="ARBA00022679"/>
    </source>
</evidence>
<dbReference type="NCBIfam" id="TIGR01007">
    <property type="entry name" value="eps_fam"/>
    <property type="match status" value="1"/>
</dbReference>
<dbReference type="InterPro" id="IPR025669">
    <property type="entry name" value="AAA_dom"/>
</dbReference>
<dbReference type="InterPro" id="IPR050445">
    <property type="entry name" value="Bact_polysacc_biosynth/exp"/>
</dbReference>